<keyword evidence="2" id="KW-1185">Reference proteome</keyword>
<gene>
    <name evidence="1" type="ORF">ACFOKA_02920</name>
</gene>
<dbReference type="Proteomes" id="UP001595444">
    <property type="component" value="Unassembled WGS sequence"/>
</dbReference>
<sequence length="90" mass="10275">MQLETFLNVELAPWKIIKKENKALFAGGLANPENFPKFARHHRGKKVADISAEGAKSPSHTLKGKYVWGGHYHPHFGHFIAEFVHRLWVC</sequence>
<evidence type="ECO:0000313" key="1">
    <source>
        <dbReference type="EMBL" id="MFC3050851.1"/>
    </source>
</evidence>
<name>A0ABV7D117_9PROT</name>
<dbReference type="EMBL" id="JBHRSL010000002">
    <property type="protein sequence ID" value="MFC3050851.1"/>
    <property type="molecule type" value="Genomic_DNA"/>
</dbReference>
<reference evidence="2" key="1">
    <citation type="journal article" date="2019" name="Int. J. Syst. Evol. Microbiol.">
        <title>The Global Catalogue of Microorganisms (GCM) 10K type strain sequencing project: providing services to taxonomists for standard genome sequencing and annotation.</title>
        <authorList>
            <consortium name="The Broad Institute Genomics Platform"/>
            <consortium name="The Broad Institute Genome Sequencing Center for Infectious Disease"/>
            <person name="Wu L."/>
            <person name="Ma J."/>
        </authorList>
    </citation>
    <scope>NUCLEOTIDE SEQUENCE [LARGE SCALE GENOMIC DNA]</scope>
    <source>
        <strain evidence="2">KCTC 62164</strain>
    </source>
</reference>
<protein>
    <submittedName>
        <fullName evidence="1">Uncharacterized protein</fullName>
    </submittedName>
</protein>
<comment type="caution">
    <text evidence="1">The sequence shown here is derived from an EMBL/GenBank/DDBJ whole genome shotgun (WGS) entry which is preliminary data.</text>
</comment>
<evidence type="ECO:0000313" key="2">
    <source>
        <dbReference type="Proteomes" id="UP001595444"/>
    </source>
</evidence>
<accession>A0ABV7D117</accession>
<proteinExistence type="predicted"/>
<dbReference type="RefSeq" id="WP_194212497.1">
    <property type="nucleotide sequence ID" value="NZ_CP061205.1"/>
</dbReference>
<organism evidence="1 2">
    <name type="scientific">Kordiimonas pumila</name>
    <dbReference type="NCBI Taxonomy" id="2161677"/>
    <lineage>
        <taxon>Bacteria</taxon>
        <taxon>Pseudomonadati</taxon>
        <taxon>Pseudomonadota</taxon>
        <taxon>Alphaproteobacteria</taxon>
        <taxon>Kordiimonadales</taxon>
        <taxon>Kordiimonadaceae</taxon>
        <taxon>Kordiimonas</taxon>
    </lineage>
</organism>